<evidence type="ECO:0000313" key="13">
    <source>
        <dbReference type="EMBL" id="QDO89472.1"/>
    </source>
</evidence>
<dbReference type="InterPro" id="IPR009721">
    <property type="entry name" value="O-acyltransferase_WSD1_C"/>
</dbReference>
<dbReference type="PANTHER" id="PTHR31650:SF1">
    <property type="entry name" value="WAX ESTER SYNTHASE_DIACYLGLYCEROL ACYLTRANSFERASE 4-RELATED"/>
    <property type="match status" value="1"/>
</dbReference>
<protein>
    <recommendedName>
        <fullName evidence="4">diacylglycerol O-acyltransferase</fullName>
        <ecNumber evidence="4">2.3.1.20</ecNumber>
    </recommendedName>
</protein>
<dbReference type="KEGG" id="orz:FNH13_14965"/>
<evidence type="ECO:0000259" key="11">
    <source>
        <dbReference type="Pfam" id="PF03007"/>
    </source>
</evidence>
<reference evidence="13 14" key="1">
    <citation type="submission" date="2019-07" db="EMBL/GenBank/DDBJ databases">
        <title>complete genome sequencing of Ornithinimicrobium sp. H23M54.</title>
        <authorList>
            <person name="Bae J.-W."/>
            <person name="Lee S.-Y."/>
        </authorList>
    </citation>
    <scope>NUCLEOTIDE SEQUENCE [LARGE SCALE GENOMIC DNA]</scope>
    <source>
        <strain evidence="13 14">H23M54</strain>
    </source>
</reference>
<evidence type="ECO:0000256" key="5">
    <source>
        <dbReference type="ARBA" id="ARBA00022516"/>
    </source>
</evidence>
<comment type="similarity">
    <text evidence="3">Belongs to the long-chain O-acyltransferase family.</text>
</comment>
<dbReference type="SUPFAM" id="SSF52777">
    <property type="entry name" value="CoA-dependent acyltransferases"/>
    <property type="match status" value="1"/>
</dbReference>
<evidence type="ECO:0000256" key="7">
    <source>
        <dbReference type="ARBA" id="ARBA00022798"/>
    </source>
</evidence>
<dbReference type="InterPro" id="IPR045034">
    <property type="entry name" value="O-acyltransferase_WSD1-like"/>
</dbReference>
<evidence type="ECO:0000256" key="3">
    <source>
        <dbReference type="ARBA" id="ARBA00009587"/>
    </source>
</evidence>
<dbReference type="RefSeq" id="WP_143784158.1">
    <property type="nucleotide sequence ID" value="NZ_CP041616.1"/>
</dbReference>
<evidence type="ECO:0000256" key="10">
    <source>
        <dbReference type="ARBA" id="ARBA00048109"/>
    </source>
</evidence>
<keyword evidence="8" id="KW-0443">Lipid metabolism</keyword>
<sequence>MPRPIAPEDLTWLLMDRPNNLMHVHAFMVFDKVPDLSALTEVIMERAVRKFRRLSQVPVILDGEWHWEDDQDFDITRHVRQVVLDDIGEESFRTYLSGLFSVPFDRRRPLWEAQLVTGPPGGSEGYVLARFHHGLADGIRLVQLLISLCDPAEGSTPSAVGRKADREHQHPLEQVLHVVGSSVGDSVDFAAGVTQSVARAAMTLVTTTNPLRLVGHISDALALVRHPVRLIDAVTEPTSPDNEISNSWREIGRMLLSDGSRAGVWSGRPGVQKSVAWVESLPLEGIRRASKAYGCTLNDVLLGAVSLALTDYLAERHVTDVTSLSWLMPVSMQPLDSDLPPTLGNKFVVVMMPMPLGITDHAELLADIHLKTTRVKNSAEPLAALGVQRVIAESPLRVARGLTDFFAGKAIGQLSNVPGPRVPMTLAGAPVRSILGWVPTSGDQPVGICLFSYADKISVGVATDARMIPDPLHLAQLVEGHLEQLALSHKEADV</sequence>
<comment type="pathway">
    <text evidence="2">Lipid metabolism.</text>
</comment>
<dbReference type="EC" id="2.3.1.20" evidence="4"/>
<evidence type="ECO:0000256" key="6">
    <source>
        <dbReference type="ARBA" id="ARBA00022679"/>
    </source>
</evidence>
<comment type="pathway">
    <text evidence="1">Glycerolipid metabolism; triacylglycerol biosynthesis.</text>
</comment>
<dbReference type="UniPathway" id="UPA00282"/>
<name>A0A516GD86_9MICO</name>
<gene>
    <name evidence="13" type="ORF">FNH13_14965</name>
</gene>
<dbReference type="EMBL" id="CP041616">
    <property type="protein sequence ID" value="QDO89472.1"/>
    <property type="molecule type" value="Genomic_DNA"/>
</dbReference>
<dbReference type="Pfam" id="PF03007">
    <property type="entry name" value="WS_DGAT_cat"/>
    <property type="match status" value="1"/>
</dbReference>
<comment type="catalytic activity">
    <reaction evidence="10">
        <text>an acyl-CoA + a 1,2-diacyl-sn-glycerol = a triacyl-sn-glycerol + CoA</text>
        <dbReference type="Rhea" id="RHEA:10868"/>
        <dbReference type="ChEBI" id="CHEBI:17815"/>
        <dbReference type="ChEBI" id="CHEBI:57287"/>
        <dbReference type="ChEBI" id="CHEBI:58342"/>
        <dbReference type="ChEBI" id="CHEBI:64615"/>
        <dbReference type="EC" id="2.3.1.20"/>
    </reaction>
</comment>
<dbReference type="InterPro" id="IPR004255">
    <property type="entry name" value="O-acyltransferase_WSD1_N"/>
</dbReference>
<dbReference type="PANTHER" id="PTHR31650">
    <property type="entry name" value="O-ACYLTRANSFERASE (WSD1-LIKE) FAMILY PROTEIN"/>
    <property type="match status" value="1"/>
</dbReference>
<evidence type="ECO:0000259" key="12">
    <source>
        <dbReference type="Pfam" id="PF06974"/>
    </source>
</evidence>
<proteinExistence type="inferred from homology"/>
<dbReference type="OrthoDB" id="9810950at2"/>
<dbReference type="GO" id="GO:0004144">
    <property type="term" value="F:diacylglycerol O-acyltransferase activity"/>
    <property type="evidence" value="ECO:0007669"/>
    <property type="project" value="UniProtKB-EC"/>
</dbReference>
<keyword evidence="6" id="KW-0808">Transferase</keyword>
<feature type="domain" description="O-acyltransferase WSD1-like N-terminal" evidence="11">
    <location>
        <begin position="6"/>
        <end position="300"/>
    </location>
</feature>
<evidence type="ECO:0000313" key="14">
    <source>
        <dbReference type="Proteomes" id="UP000315395"/>
    </source>
</evidence>
<evidence type="ECO:0000256" key="2">
    <source>
        <dbReference type="ARBA" id="ARBA00005189"/>
    </source>
</evidence>
<feature type="domain" description="O-acyltransferase WSD1 C-terminal" evidence="12">
    <location>
        <begin position="344"/>
        <end position="485"/>
    </location>
</feature>
<evidence type="ECO:0000256" key="9">
    <source>
        <dbReference type="ARBA" id="ARBA00023315"/>
    </source>
</evidence>
<accession>A0A516GD86</accession>
<dbReference type="GO" id="GO:0006071">
    <property type="term" value="P:glycerol metabolic process"/>
    <property type="evidence" value="ECO:0007669"/>
    <property type="project" value="UniProtKB-KW"/>
</dbReference>
<keyword evidence="5" id="KW-0444">Lipid biosynthesis</keyword>
<dbReference type="Proteomes" id="UP000315395">
    <property type="component" value="Chromosome"/>
</dbReference>
<evidence type="ECO:0000256" key="8">
    <source>
        <dbReference type="ARBA" id="ARBA00023098"/>
    </source>
</evidence>
<evidence type="ECO:0000256" key="4">
    <source>
        <dbReference type="ARBA" id="ARBA00013244"/>
    </source>
</evidence>
<evidence type="ECO:0000256" key="1">
    <source>
        <dbReference type="ARBA" id="ARBA00004771"/>
    </source>
</evidence>
<keyword evidence="7" id="KW-0319">Glycerol metabolism</keyword>
<dbReference type="Pfam" id="PF06974">
    <property type="entry name" value="WS_DGAT_C"/>
    <property type="match status" value="1"/>
</dbReference>
<dbReference type="AlphaFoldDB" id="A0A516GD86"/>
<keyword evidence="9" id="KW-0012">Acyltransferase</keyword>
<dbReference type="GO" id="GO:0019432">
    <property type="term" value="P:triglyceride biosynthetic process"/>
    <property type="evidence" value="ECO:0007669"/>
    <property type="project" value="UniProtKB-UniPathway"/>
</dbReference>
<keyword evidence="14" id="KW-1185">Reference proteome</keyword>
<dbReference type="GO" id="GO:0005886">
    <property type="term" value="C:plasma membrane"/>
    <property type="evidence" value="ECO:0007669"/>
    <property type="project" value="TreeGrafter"/>
</dbReference>
<organism evidence="13 14">
    <name type="scientific">Ornithinimicrobium ciconiae</name>
    <dbReference type="NCBI Taxonomy" id="2594265"/>
    <lineage>
        <taxon>Bacteria</taxon>
        <taxon>Bacillati</taxon>
        <taxon>Actinomycetota</taxon>
        <taxon>Actinomycetes</taxon>
        <taxon>Micrococcales</taxon>
        <taxon>Ornithinimicrobiaceae</taxon>
        <taxon>Ornithinimicrobium</taxon>
    </lineage>
</organism>